<keyword evidence="3" id="KW-1185">Reference proteome</keyword>
<dbReference type="Proteomes" id="UP000736787">
    <property type="component" value="Unassembled WGS sequence"/>
</dbReference>
<evidence type="ECO:0000313" key="1">
    <source>
        <dbReference type="EMBL" id="KAG2913192.1"/>
    </source>
</evidence>
<organism evidence="2 3">
    <name type="scientific">Phytophthora cactorum</name>
    <dbReference type="NCBI Taxonomy" id="29920"/>
    <lineage>
        <taxon>Eukaryota</taxon>
        <taxon>Sar</taxon>
        <taxon>Stramenopiles</taxon>
        <taxon>Oomycota</taxon>
        <taxon>Peronosporomycetes</taxon>
        <taxon>Peronosporales</taxon>
        <taxon>Peronosporaceae</taxon>
        <taxon>Phytophthora</taxon>
    </lineage>
</organism>
<name>A0A329RC26_9STRA</name>
<proteinExistence type="predicted"/>
<dbReference type="VEuPathDB" id="FungiDB:PC110_g21333"/>
<dbReference type="EMBL" id="MJFZ01001384">
    <property type="protein sequence ID" value="RAW22227.1"/>
    <property type="molecule type" value="Genomic_DNA"/>
</dbReference>
<gene>
    <name evidence="2" type="ORF">PC110_g21333</name>
    <name evidence="1" type="ORF">PC117_g18626</name>
</gene>
<reference evidence="2 3" key="1">
    <citation type="submission" date="2018-01" db="EMBL/GenBank/DDBJ databases">
        <title>Draft genome of the strawberry crown rot pathogen Phytophthora cactorum.</title>
        <authorList>
            <person name="Armitage A.D."/>
            <person name="Lysoe E."/>
            <person name="Nellist C.F."/>
            <person name="Harrison R.J."/>
            <person name="Brurberg M.B."/>
        </authorList>
    </citation>
    <scope>NUCLEOTIDE SEQUENCE [LARGE SCALE GENOMIC DNA]</scope>
    <source>
        <strain evidence="2 3">10300</strain>
    </source>
</reference>
<protein>
    <submittedName>
        <fullName evidence="2">Uncharacterized protein</fullName>
    </submittedName>
</protein>
<evidence type="ECO:0000313" key="3">
    <source>
        <dbReference type="Proteomes" id="UP000251314"/>
    </source>
</evidence>
<accession>A0A329RC26</accession>
<comment type="caution">
    <text evidence="2">The sequence shown here is derived from an EMBL/GenBank/DDBJ whole genome shotgun (WGS) entry which is preliminary data.</text>
</comment>
<dbReference type="AlphaFoldDB" id="A0A329RC26"/>
<sequence length="56" mass="5994">MDAKQTHSLLALDVSIFSNALNANAITTCDSYRSKRKYLVVCADVASTGFSPVVAE</sequence>
<dbReference type="Proteomes" id="UP000251314">
    <property type="component" value="Unassembled WGS sequence"/>
</dbReference>
<dbReference type="EMBL" id="RCMK01000762">
    <property type="protein sequence ID" value="KAG2913192.1"/>
    <property type="molecule type" value="Genomic_DNA"/>
</dbReference>
<reference evidence="1" key="2">
    <citation type="submission" date="2018-10" db="EMBL/GenBank/DDBJ databases">
        <title>Effector identification in a new, highly contiguous assembly of the strawberry crown rot pathogen Phytophthora cactorum.</title>
        <authorList>
            <person name="Armitage A.D."/>
            <person name="Nellist C.F."/>
            <person name="Bates H."/>
            <person name="Vickerstaff R.J."/>
            <person name="Harrison R.J."/>
        </authorList>
    </citation>
    <scope>NUCLEOTIDE SEQUENCE</scope>
    <source>
        <strain evidence="1">4040</strain>
    </source>
</reference>
<evidence type="ECO:0000313" key="2">
    <source>
        <dbReference type="EMBL" id="RAW22227.1"/>
    </source>
</evidence>